<dbReference type="AlphaFoldDB" id="A0A1B0AEW4"/>
<reference evidence="2" key="1">
    <citation type="submission" date="2014-03" db="EMBL/GenBank/DDBJ databases">
        <authorList>
            <person name="Aksoy S."/>
            <person name="Warren W."/>
            <person name="Wilson R.K."/>
        </authorList>
    </citation>
    <scope>NUCLEOTIDE SEQUENCE [LARGE SCALE GENOMIC DNA]</scope>
    <source>
        <strain evidence="2">IAEA</strain>
    </source>
</reference>
<accession>A0A1B0AEW4</accession>
<evidence type="ECO:0000313" key="2">
    <source>
        <dbReference type="Proteomes" id="UP000092445"/>
    </source>
</evidence>
<name>A0A1B0AEW4_GLOPL</name>
<dbReference type="VEuPathDB" id="VectorBase:GPAI043510"/>
<proteinExistence type="predicted"/>
<dbReference type="EnsemblMetazoa" id="GPAI043510-RA">
    <property type="protein sequence ID" value="GPAI043510-PA"/>
    <property type="gene ID" value="GPAI043510"/>
</dbReference>
<reference evidence="1" key="2">
    <citation type="submission" date="2020-05" db="UniProtKB">
        <authorList>
            <consortium name="EnsemblMetazoa"/>
        </authorList>
    </citation>
    <scope>IDENTIFICATION</scope>
    <source>
        <strain evidence="1">IAEA</strain>
    </source>
</reference>
<organism evidence="1 2">
    <name type="scientific">Glossina pallidipes</name>
    <name type="common">Tsetse fly</name>
    <dbReference type="NCBI Taxonomy" id="7398"/>
    <lineage>
        <taxon>Eukaryota</taxon>
        <taxon>Metazoa</taxon>
        <taxon>Ecdysozoa</taxon>
        <taxon>Arthropoda</taxon>
        <taxon>Hexapoda</taxon>
        <taxon>Insecta</taxon>
        <taxon>Pterygota</taxon>
        <taxon>Neoptera</taxon>
        <taxon>Endopterygota</taxon>
        <taxon>Diptera</taxon>
        <taxon>Brachycera</taxon>
        <taxon>Muscomorpha</taxon>
        <taxon>Hippoboscoidea</taxon>
        <taxon>Glossinidae</taxon>
        <taxon>Glossina</taxon>
    </lineage>
</organism>
<keyword evidence="2" id="KW-1185">Reference proteome</keyword>
<evidence type="ECO:0000313" key="1">
    <source>
        <dbReference type="EnsemblMetazoa" id="GPAI043510-PA"/>
    </source>
</evidence>
<sequence>MLSEHAYAEEATYTISFNVQLSMSYELAISKSLIRTVIPFVDIKYASKKLDNLLIYVIINMCMWDGFNSEVDWYRKEKSCLKCMGNAKIVFTKSKAGIGKRKVNSERPDNTFYLLKICCLTRMHNEEDCRQIDGRQIFYKEWSD</sequence>
<dbReference type="Proteomes" id="UP000092445">
    <property type="component" value="Unassembled WGS sequence"/>
</dbReference>
<protein>
    <submittedName>
        <fullName evidence="1">Uncharacterized protein</fullName>
    </submittedName>
</protein>